<dbReference type="GO" id="GO:0001510">
    <property type="term" value="P:RNA methylation"/>
    <property type="evidence" value="ECO:0007669"/>
    <property type="project" value="InterPro"/>
</dbReference>
<dbReference type="Pfam" id="PF01029">
    <property type="entry name" value="NusB"/>
    <property type="match status" value="1"/>
</dbReference>
<evidence type="ECO:0000256" key="1">
    <source>
        <dbReference type="ARBA" id="ARBA00022603"/>
    </source>
</evidence>
<dbReference type="SUPFAM" id="SSF48013">
    <property type="entry name" value="NusB-like"/>
    <property type="match status" value="1"/>
</dbReference>
<dbReference type="PANTHER" id="PTHR22807:SF53">
    <property type="entry name" value="RIBOSOMAL RNA SMALL SUBUNIT METHYLTRANSFERASE B-RELATED"/>
    <property type="match status" value="1"/>
</dbReference>
<name>A0A496PKG6_9MICC</name>
<comment type="caution">
    <text evidence="8">The sequence shown here is derived from an EMBL/GenBank/DDBJ whole genome shotgun (WGS) entry which is preliminary data.</text>
</comment>
<keyword evidence="4 5" id="KW-0694">RNA-binding</keyword>
<dbReference type="Pfam" id="PF01189">
    <property type="entry name" value="Methyltr_RsmB-F"/>
    <property type="match status" value="1"/>
</dbReference>
<dbReference type="EMBL" id="QQXL01000002">
    <property type="protein sequence ID" value="RKW71019.1"/>
    <property type="molecule type" value="Genomic_DNA"/>
</dbReference>
<feature type="active site" description="Nucleophile" evidence="5">
    <location>
        <position position="448"/>
    </location>
</feature>
<feature type="binding site" evidence="5">
    <location>
        <position position="377"/>
    </location>
    <ligand>
        <name>S-adenosyl-L-methionine</name>
        <dbReference type="ChEBI" id="CHEBI:59789"/>
    </ligand>
</feature>
<dbReference type="PRINTS" id="PR02008">
    <property type="entry name" value="RCMTFAMILY"/>
</dbReference>
<dbReference type="InterPro" id="IPR001678">
    <property type="entry name" value="MeTrfase_RsmB-F_NOP2_dom"/>
</dbReference>
<dbReference type="RefSeq" id="WP_121484355.1">
    <property type="nucleotide sequence ID" value="NZ_QQXL01000002.1"/>
</dbReference>
<keyword evidence="1 5" id="KW-0489">Methyltransferase</keyword>
<feature type="region of interest" description="Disordered" evidence="6">
    <location>
        <begin position="1"/>
        <end position="59"/>
    </location>
</feature>
<dbReference type="InterPro" id="IPR029063">
    <property type="entry name" value="SAM-dependent_MTases_sf"/>
</dbReference>
<keyword evidence="3 5" id="KW-0949">S-adenosyl-L-methionine</keyword>
<keyword evidence="9" id="KW-1185">Reference proteome</keyword>
<dbReference type="Gene3D" id="1.10.940.10">
    <property type="entry name" value="NusB-like"/>
    <property type="match status" value="1"/>
</dbReference>
<dbReference type="InterPro" id="IPR035926">
    <property type="entry name" value="NusB-like_sf"/>
</dbReference>
<evidence type="ECO:0000259" key="7">
    <source>
        <dbReference type="PROSITE" id="PS51686"/>
    </source>
</evidence>
<feature type="domain" description="SAM-dependent MTase RsmB/NOP-type" evidence="7">
    <location>
        <begin position="224"/>
        <end position="525"/>
    </location>
</feature>
<dbReference type="SUPFAM" id="SSF53335">
    <property type="entry name" value="S-adenosyl-L-methionine-dependent methyltransferases"/>
    <property type="match status" value="1"/>
</dbReference>
<keyword evidence="2 5" id="KW-0808">Transferase</keyword>
<evidence type="ECO:0000256" key="5">
    <source>
        <dbReference type="PROSITE-ProRule" id="PRU01023"/>
    </source>
</evidence>
<dbReference type="GO" id="GO:0003723">
    <property type="term" value="F:RNA binding"/>
    <property type="evidence" value="ECO:0007669"/>
    <property type="project" value="UniProtKB-UniRule"/>
</dbReference>
<dbReference type="Proteomes" id="UP000273119">
    <property type="component" value="Unassembled WGS sequence"/>
</dbReference>
<evidence type="ECO:0000256" key="4">
    <source>
        <dbReference type="ARBA" id="ARBA00022884"/>
    </source>
</evidence>
<dbReference type="Gene3D" id="3.40.50.150">
    <property type="entry name" value="Vaccinia Virus protein VP39"/>
    <property type="match status" value="1"/>
</dbReference>
<dbReference type="GO" id="GO:0008173">
    <property type="term" value="F:RNA methyltransferase activity"/>
    <property type="evidence" value="ECO:0007669"/>
    <property type="project" value="InterPro"/>
</dbReference>
<gene>
    <name evidence="8" type="ORF">DWQ67_04245</name>
</gene>
<protein>
    <submittedName>
        <fullName evidence="8">rRNA small subunit methyltransferase B</fullName>
    </submittedName>
</protein>
<evidence type="ECO:0000256" key="6">
    <source>
        <dbReference type="SAM" id="MobiDB-lite"/>
    </source>
</evidence>
<dbReference type="InterPro" id="IPR049560">
    <property type="entry name" value="MeTrfase_RsmB-F_NOP2_cat"/>
</dbReference>
<dbReference type="PROSITE" id="PS51686">
    <property type="entry name" value="SAM_MT_RSMB_NOP"/>
    <property type="match status" value="1"/>
</dbReference>
<dbReference type="GO" id="GO:0006355">
    <property type="term" value="P:regulation of DNA-templated transcription"/>
    <property type="evidence" value="ECO:0007669"/>
    <property type="project" value="InterPro"/>
</dbReference>
<proteinExistence type="inferred from homology"/>
<dbReference type="InterPro" id="IPR023267">
    <property type="entry name" value="RCMT"/>
</dbReference>
<evidence type="ECO:0000256" key="3">
    <source>
        <dbReference type="ARBA" id="ARBA00022691"/>
    </source>
</evidence>
<feature type="binding site" evidence="5">
    <location>
        <position position="395"/>
    </location>
    <ligand>
        <name>S-adenosyl-L-methionine</name>
        <dbReference type="ChEBI" id="CHEBI:59789"/>
    </ligand>
</feature>
<evidence type="ECO:0000313" key="8">
    <source>
        <dbReference type="EMBL" id="RKW71019.1"/>
    </source>
</evidence>
<comment type="similarity">
    <text evidence="5">Belongs to the class I-like SAM-binding methyltransferase superfamily. RsmB/NOP family.</text>
</comment>
<feature type="binding site" evidence="5">
    <location>
        <begin position="325"/>
        <end position="331"/>
    </location>
    <ligand>
        <name>S-adenosyl-L-methionine</name>
        <dbReference type="ChEBI" id="CHEBI:59789"/>
    </ligand>
</feature>
<reference evidence="8 9" key="1">
    <citation type="submission" date="2018-07" db="EMBL/GenBank/DDBJ databases">
        <title>Arthrobacter sp. nov., isolated from raw cow's milk with high bacterial count.</title>
        <authorList>
            <person name="Hahne J."/>
            <person name="Isele D."/>
            <person name="Lipski A."/>
        </authorList>
    </citation>
    <scope>NUCLEOTIDE SEQUENCE [LARGE SCALE GENOMIC DNA]</scope>
    <source>
        <strain evidence="8 9">JZ R-183</strain>
    </source>
</reference>
<evidence type="ECO:0000313" key="9">
    <source>
        <dbReference type="Proteomes" id="UP000273119"/>
    </source>
</evidence>
<dbReference type="AlphaFoldDB" id="A0A496PKG6"/>
<sequence length="525" mass="55294">MSGNDERRGGGQNKAKRGGRGQGGSDRRDEQGRQRHRGQGGGERQFGAMAPGTRSRTADPARATAFEVLRAVEENDAYANLALPAAIRRHQLDRRDAGFATELTYGALRERGRLDAILSRCIDRPLARVDAPVVDALRLGAYQLLQMRVPAHAALDATVALTRDLIGAGAGGFVNAVLRRVSERTPQEWDALVVEGAADEMEALSILTSHPAWIVRALKQSLVVHGRSAEDLPGLLAADNAAPTVNLVSLPGLGDPDALAEAGAEPSDLVPGAWLSGLGGDPGRLPGVAEGTVRVQDAGSQLVARALAAAELPQGGPDAAWLDLCAGPGGKAALLAAIAADRGAHLEANEVAPHRAQLVTQGLKAVPQDAWHIEVGDGRRYAQEAPARFDRIMLDAPCSGLGALRRRPEARWRKQPSDIPALTKLQGELLLSAFDALRPGGVLAYVTCTPHAAETLAVVEDLLHRRPQARLMDTGSVVDSVAWPDTVGATRPADAMIGSSTGSTVQLFPDAQGTDAMFMALFTRV</sequence>
<dbReference type="CDD" id="cd02440">
    <property type="entry name" value="AdoMet_MTases"/>
    <property type="match status" value="1"/>
</dbReference>
<dbReference type="PANTHER" id="PTHR22807">
    <property type="entry name" value="NOP2 YEAST -RELATED NOL1/NOP2/FMU SUN DOMAIN-CONTAINING"/>
    <property type="match status" value="1"/>
</dbReference>
<accession>A0A496PKG6</accession>
<dbReference type="InterPro" id="IPR006027">
    <property type="entry name" value="NusB_RsmB_TIM44"/>
</dbReference>
<feature type="binding site" evidence="5">
    <location>
        <position position="350"/>
    </location>
    <ligand>
        <name>S-adenosyl-L-methionine</name>
        <dbReference type="ChEBI" id="CHEBI:59789"/>
    </ligand>
</feature>
<evidence type="ECO:0000256" key="2">
    <source>
        <dbReference type="ARBA" id="ARBA00022679"/>
    </source>
</evidence>
<organism evidence="8 9">
    <name type="scientific">Galactobacter caseinivorans</name>
    <dbReference type="NCBI Taxonomy" id="2676123"/>
    <lineage>
        <taxon>Bacteria</taxon>
        <taxon>Bacillati</taxon>
        <taxon>Actinomycetota</taxon>
        <taxon>Actinomycetes</taxon>
        <taxon>Micrococcales</taxon>
        <taxon>Micrococcaceae</taxon>
        <taxon>Galactobacter</taxon>
    </lineage>
</organism>